<accession>C7IYB1</accession>
<name>C7IYB1_ORYSJ</name>
<dbReference type="EMBL" id="AP008208">
    <property type="protein sequence ID" value="BAH91634.1"/>
    <property type="molecule type" value="Genomic_DNA"/>
</dbReference>
<feature type="compositionally biased region" description="Gly residues" evidence="1">
    <location>
        <begin position="1"/>
        <end position="12"/>
    </location>
</feature>
<organism evidence="3 4">
    <name type="scientific">Oryza sativa subsp. japonica</name>
    <name type="common">Rice</name>
    <dbReference type="NCBI Taxonomy" id="39947"/>
    <lineage>
        <taxon>Eukaryota</taxon>
        <taxon>Viridiplantae</taxon>
        <taxon>Streptophyta</taxon>
        <taxon>Embryophyta</taxon>
        <taxon>Tracheophyta</taxon>
        <taxon>Spermatophyta</taxon>
        <taxon>Magnoliopsida</taxon>
        <taxon>Liliopsida</taxon>
        <taxon>Poales</taxon>
        <taxon>Poaceae</taxon>
        <taxon>BOP clade</taxon>
        <taxon>Oryzoideae</taxon>
        <taxon>Oryzeae</taxon>
        <taxon>Oryzinae</taxon>
        <taxon>Oryza</taxon>
        <taxon>Oryza sativa</taxon>
    </lineage>
</organism>
<protein>
    <submittedName>
        <fullName evidence="3">Os02g0289700 protein</fullName>
    </submittedName>
</protein>
<evidence type="ECO:0000313" key="3">
    <source>
        <dbReference type="EMBL" id="BAH91634.1"/>
    </source>
</evidence>
<evidence type="ECO:0000256" key="2">
    <source>
        <dbReference type="SAM" id="Phobius"/>
    </source>
</evidence>
<feature type="region of interest" description="Disordered" evidence="1">
    <location>
        <begin position="1"/>
        <end position="24"/>
    </location>
</feature>
<evidence type="ECO:0000313" key="4">
    <source>
        <dbReference type="Proteomes" id="UP000000763"/>
    </source>
</evidence>
<proteinExistence type="predicted"/>
<dbReference type="AlphaFoldDB" id="C7IYB1"/>
<dbReference type="KEGG" id="dosa:Os02g0289700"/>
<keyword evidence="2" id="KW-0812">Transmembrane</keyword>
<reference evidence="3 4" key="1">
    <citation type="journal article" date="2005" name="Nature">
        <title>The map-based sequence of the rice genome.</title>
        <authorList>
            <consortium name="International rice genome sequencing project (IRGSP)"/>
            <person name="Matsumoto T."/>
            <person name="Wu J."/>
            <person name="Kanamori H."/>
            <person name="Katayose Y."/>
            <person name="Fujisawa M."/>
            <person name="Namiki N."/>
            <person name="Mizuno H."/>
            <person name="Yamamoto K."/>
            <person name="Antonio B.A."/>
            <person name="Baba T."/>
            <person name="Sakata K."/>
            <person name="Nagamura Y."/>
            <person name="Aoki H."/>
            <person name="Arikawa K."/>
            <person name="Arita K."/>
            <person name="Bito T."/>
            <person name="Chiden Y."/>
            <person name="Fujitsuka N."/>
            <person name="Fukunaka R."/>
            <person name="Hamada M."/>
            <person name="Harada C."/>
            <person name="Hayashi A."/>
            <person name="Hijishita S."/>
            <person name="Honda M."/>
            <person name="Hosokawa S."/>
            <person name="Ichikawa Y."/>
            <person name="Idonuma A."/>
            <person name="Iijima M."/>
            <person name="Ikeda M."/>
            <person name="Ikeno M."/>
            <person name="Ito K."/>
            <person name="Ito S."/>
            <person name="Ito T."/>
            <person name="Ito Y."/>
            <person name="Ito Y."/>
            <person name="Iwabuchi A."/>
            <person name="Kamiya K."/>
            <person name="Karasawa W."/>
            <person name="Kurita K."/>
            <person name="Katagiri S."/>
            <person name="Kikuta A."/>
            <person name="Kobayashi H."/>
            <person name="Kobayashi N."/>
            <person name="Machita K."/>
            <person name="Maehara T."/>
            <person name="Masukawa M."/>
            <person name="Mizubayashi T."/>
            <person name="Mukai Y."/>
            <person name="Nagasaki H."/>
            <person name="Nagata Y."/>
            <person name="Naito S."/>
            <person name="Nakashima M."/>
            <person name="Nakama Y."/>
            <person name="Nakamichi Y."/>
            <person name="Nakamura M."/>
            <person name="Meguro A."/>
            <person name="Negishi M."/>
            <person name="Ohta I."/>
            <person name="Ohta T."/>
            <person name="Okamoto M."/>
            <person name="Ono N."/>
            <person name="Saji S."/>
            <person name="Sakaguchi M."/>
            <person name="Sakai K."/>
            <person name="Shibata M."/>
            <person name="Shimokawa T."/>
            <person name="Song J."/>
            <person name="Takazaki Y."/>
            <person name="Terasawa K."/>
            <person name="Tsugane M."/>
            <person name="Tsuji K."/>
            <person name="Ueda S."/>
            <person name="Waki K."/>
            <person name="Yamagata H."/>
            <person name="Yamamoto M."/>
            <person name="Yamamoto S."/>
            <person name="Yamane H."/>
            <person name="Yoshiki S."/>
            <person name="Yoshihara R."/>
            <person name="Yukawa K."/>
            <person name="Zhong H."/>
            <person name="Yano M."/>
            <person name="Yuan Q."/>
            <person name="Ouyang S."/>
            <person name="Liu J."/>
            <person name="Jones K.M."/>
            <person name="Gansberger K."/>
            <person name="Moffat K."/>
            <person name="Hill J."/>
            <person name="Bera J."/>
            <person name="Fadrosh D."/>
            <person name="Jin S."/>
            <person name="Johri S."/>
            <person name="Kim M."/>
            <person name="Overton L."/>
            <person name="Reardon M."/>
            <person name="Tsitrin T."/>
            <person name="Vuong H."/>
            <person name="Weaver B."/>
            <person name="Ciecko A."/>
            <person name="Tallon L."/>
            <person name="Jackson J."/>
            <person name="Pai G."/>
            <person name="Aken S.V."/>
            <person name="Utterback T."/>
            <person name="Reidmuller S."/>
            <person name="Feldblyum T."/>
            <person name="Hsiao J."/>
            <person name="Zismann V."/>
            <person name="Iobst S."/>
            <person name="de Vazeille A.R."/>
            <person name="Buell C.R."/>
            <person name="Ying K."/>
            <person name="Li Y."/>
            <person name="Lu T."/>
            <person name="Huang Y."/>
            <person name="Zhao Q."/>
            <person name="Feng Q."/>
            <person name="Zhang L."/>
            <person name="Zhu J."/>
            <person name="Weng Q."/>
            <person name="Mu J."/>
            <person name="Lu Y."/>
            <person name="Fan D."/>
            <person name="Liu Y."/>
            <person name="Guan J."/>
            <person name="Zhang Y."/>
            <person name="Yu S."/>
            <person name="Liu X."/>
            <person name="Zhang Y."/>
            <person name="Hong G."/>
            <person name="Han B."/>
            <person name="Choisne N."/>
            <person name="Demange N."/>
            <person name="Orjeda G."/>
            <person name="Samain S."/>
            <person name="Cattolico L."/>
            <person name="Pelletier E."/>
            <person name="Couloux A."/>
            <person name="Segurens B."/>
            <person name="Wincker P."/>
            <person name="D'Hont A."/>
            <person name="Scarpelli C."/>
            <person name="Weissenbach J."/>
            <person name="Salanoubat M."/>
            <person name="Quetier F."/>
            <person name="Yu Y."/>
            <person name="Kim H.R."/>
            <person name="Rambo T."/>
            <person name="Currie J."/>
            <person name="Collura K."/>
            <person name="Luo M."/>
            <person name="Yang T."/>
            <person name="Ammiraju J.S.S."/>
            <person name="Engler F."/>
            <person name="Soderlund C."/>
            <person name="Wing R.A."/>
            <person name="Palmer L.E."/>
            <person name="de la Bastide M."/>
            <person name="Spiegel L."/>
            <person name="Nascimento L."/>
            <person name="Zutavern T."/>
            <person name="O'Shaughnessy A."/>
            <person name="Dike S."/>
            <person name="Dedhia N."/>
            <person name="Preston R."/>
            <person name="Balija V."/>
            <person name="McCombie W.R."/>
            <person name="Chow T."/>
            <person name="Chen H."/>
            <person name="Chung M."/>
            <person name="Chen C."/>
            <person name="Shaw J."/>
            <person name="Wu H."/>
            <person name="Hsiao K."/>
            <person name="Chao Y."/>
            <person name="Chu M."/>
            <person name="Cheng C."/>
            <person name="Hour A."/>
            <person name="Lee P."/>
            <person name="Lin S."/>
            <person name="Lin Y."/>
            <person name="Liou J."/>
            <person name="Liu S."/>
            <person name="Hsing Y."/>
            <person name="Raghuvanshi S."/>
            <person name="Mohanty A."/>
            <person name="Bharti A.K."/>
            <person name="Gaur A."/>
            <person name="Gupta V."/>
            <person name="Kumar D."/>
            <person name="Ravi V."/>
            <person name="Vij S."/>
            <person name="Kapur A."/>
            <person name="Khurana P."/>
            <person name="Khurana P."/>
            <person name="Khurana J.P."/>
            <person name="Tyagi A.K."/>
            <person name="Gaikwad K."/>
            <person name="Singh A."/>
            <person name="Dalal V."/>
            <person name="Srivastava S."/>
            <person name="Dixit A."/>
            <person name="Pal A.K."/>
            <person name="Ghazi I.A."/>
            <person name="Yadav M."/>
            <person name="Pandit A."/>
            <person name="Bhargava A."/>
            <person name="Sureshbabu K."/>
            <person name="Batra K."/>
            <person name="Sharma T.R."/>
            <person name="Mohapatra T."/>
            <person name="Singh N.K."/>
            <person name="Messing J."/>
            <person name="Nelson A.B."/>
            <person name="Fuks G."/>
            <person name="Kavchok S."/>
            <person name="Keizer G."/>
            <person name="Linton E."/>
            <person name="Llaca V."/>
            <person name="Song R."/>
            <person name="Tanyolac B."/>
            <person name="Young S."/>
            <person name="Ho-Il K."/>
            <person name="Hahn J.H."/>
            <person name="Sangsakoo G."/>
            <person name="Vanavichit A."/>
            <person name="de Mattos Luiz.A.T."/>
            <person name="Zimmer P.D."/>
            <person name="Malone G."/>
            <person name="Dellagostin O."/>
            <person name="de Oliveira A.C."/>
            <person name="Bevan M."/>
            <person name="Bancroft I."/>
            <person name="Minx P."/>
            <person name="Cordum H."/>
            <person name="Wilson R."/>
            <person name="Cheng Z."/>
            <person name="Jin W."/>
            <person name="Jiang J."/>
            <person name="Leong S.A."/>
            <person name="Iwama H."/>
            <person name="Gojobori T."/>
            <person name="Itoh T."/>
            <person name="Niimura Y."/>
            <person name="Fujii Y."/>
            <person name="Habara T."/>
            <person name="Sakai H."/>
            <person name="Sato Y."/>
            <person name="Wilson G."/>
            <person name="Kumar K."/>
            <person name="McCouch S."/>
            <person name="Juretic N."/>
            <person name="Hoen D."/>
            <person name="Wright S."/>
            <person name="Bruskiewich R."/>
            <person name="Bureau T."/>
            <person name="Miyao A."/>
            <person name="Hirochika H."/>
            <person name="Nishikawa T."/>
            <person name="Kadowaki K."/>
            <person name="Sugiura M."/>
            <person name="Burr B."/>
            <person name="Sasaki T."/>
        </authorList>
    </citation>
    <scope>NUCLEOTIDE SEQUENCE [LARGE SCALE GENOMIC DNA]</scope>
    <source>
        <strain evidence="4">cv. Nipponbare</strain>
    </source>
</reference>
<dbReference type="Proteomes" id="UP000000763">
    <property type="component" value="Chromosome 2"/>
</dbReference>
<evidence type="ECO:0000256" key="1">
    <source>
        <dbReference type="SAM" id="MobiDB-lite"/>
    </source>
</evidence>
<gene>
    <name evidence="3" type="ordered locus">Os02g0289700</name>
</gene>
<keyword evidence="2" id="KW-0472">Membrane</keyword>
<feature type="transmembrane region" description="Helical" evidence="2">
    <location>
        <begin position="74"/>
        <end position="94"/>
    </location>
</feature>
<sequence>MGGSSGGGGCGGQIRRQRRRLPLPPLASLPRLKRRWWRASAAQLGKPLPAATPRPFTGFGHGRRWQQRRLWKNLLDFCSICFFYLRLLFFYSYIWDLT</sequence>
<reference evidence="4" key="2">
    <citation type="journal article" date="2008" name="Nucleic Acids Res.">
        <title>The rice annotation project database (RAP-DB): 2008 update.</title>
        <authorList>
            <consortium name="The rice annotation project (RAP)"/>
        </authorList>
    </citation>
    <scope>GENOME REANNOTATION</scope>
    <source>
        <strain evidence="4">cv. Nipponbare</strain>
    </source>
</reference>
<keyword evidence="2" id="KW-1133">Transmembrane helix</keyword>